<dbReference type="GO" id="GO:0005694">
    <property type="term" value="C:chromosome"/>
    <property type="evidence" value="ECO:0007669"/>
    <property type="project" value="UniProtKB-ARBA"/>
</dbReference>
<dbReference type="GO" id="GO:0048513">
    <property type="term" value="P:animal organ development"/>
    <property type="evidence" value="ECO:0007669"/>
    <property type="project" value="UniProtKB-ARBA"/>
</dbReference>
<dbReference type="InterPro" id="IPR011333">
    <property type="entry name" value="SKP1/BTB/POZ_sf"/>
</dbReference>
<feature type="compositionally biased region" description="Low complexity" evidence="12">
    <location>
        <begin position="222"/>
        <end position="253"/>
    </location>
</feature>
<dbReference type="FunFam" id="3.30.160.60:FF:000303">
    <property type="entry name" value="Zinc finger protein 41"/>
    <property type="match status" value="1"/>
</dbReference>
<dbReference type="PANTHER" id="PTHR23110:SF98">
    <property type="entry name" value="PRE-LOLA-G, ISOFORM C-RELATED"/>
    <property type="match status" value="1"/>
</dbReference>
<dbReference type="GO" id="GO:0006357">
    <property type="term" value="P:regulation of transcription by RNA polymerase II"/>
    <property type="evidence" value="ECO:0007669"/>
    <property type="project" value="TreeGrafter"/>
</dbReference>
<feature type="compositionally biased region" description="Acidic residues" evidence="12">
    <location>
        <begin position="361"/>
        <end position="403"/>
    </location>
</feature>
<evidence type="ECO:0000313" key="16">
    <source>
        <dbReference type="Proteomes" id="UP000770661"/>
    </source>
</evidence>
<evidence type="ECO:0000256" key="4">
    <source>
        <dbReference type="ARBA" id="ARBA00022737"/>
    </source>
</evidence>
<dbReference type="AlphaFoldDB" id="A0A8J4Y3W7"/>
<organism evidence="15 16">
    <name type="scientific">Chionoecetes opilio</name>
    <name type="common">Atlantic snow crab</name>
    <name type="synonym">Cancer opilio</name>
    <dbReference type="NCBI Taxonomy" id="41210"/>
    <lineage>
        <taxon>Eukaryota</taxon>
        <taxon>Metazoa</taxon>
        <taxon>Ecdysozoa</taxon>
        <taxon>Arthropoda</taxon>
        <taxon>Crustacea</taxon>
        <taxon>Multicrustacea</taxon>
        <taxon>Malacostraca</taxon>
        <taxon>Eumalacostraca</taxon>
        <taxon>Eucarida</taxon>
        <taxon>Decapoda</taxon>
        <taxon>Pleocyemata</taxon>
        <taxon>Brachyura</taxon>
        <taxon>Eubrachyura</taxon>
        <taxon>Majoidea</taxon>
        <taxon>Majidae</taxon>
        <taxon>Chionoecetes</taxon>
    </lineage>
</organism>
<dbReference type="GO" id="GO:0045893">
    <property type="term" value="P:positive regulation of DNA-templated transcription"/>
    <property type="evidence" value="ECO:0007669"/>
    <property type="project" value="UniProtKB-ARBA"/>
</dbReference>
<evidence type="ECO:0000256" key="5">
    <source>
        <dbReference type="ARBA" id="ARBA00022771"/>
    </source>
</evidence>
<dbReference type="Gene3D" id="3.30.710.10">
    <property type="entry name" value="Potassium Channel Kv1.1, Chain A"/>
    <property type="match status" value="1"/>
</dbReference>
<dbReference type="OrthoDB" id="6077919at2759"/>
<dbReference type="GO" id="GO:1990837">
    <property type="term" value="F:sequence-specific double-stranded DNA binding"/>
    <property type="evidence" value="ECO:0007669"/>
    <property type="project" value="UniProtKB-ARBA"/>
</dbReference>
<feature type="compositionally biased region" description="Polar residues" evidence="12">
    <location>
        <begin position="287"/>
        <end position="296"/>
    </location>
</feature>
<feature type="region of interest" description="Disordered" evidence="12">
    <location>
        <begin position="445"/>
        <end position="473"/>
    </location>
</feature>
<feature type="domain" description="C2H2-type" evidence="14">
    <location>
        <begin position="478"/>
        <end position="505"/>
    </location>
</feature>
<feature type="compositionally biased region" description="Basic and acidic residues" evidence="12">
    <location>
        <begin position="306"/>
        <end position="315"/>
    </location>
</feature>
<comment type="similarity">
    <text evidence="2">Belongs to the krueppel C2H2-type zinc-finger protein family.</text>
</comment>
<dbReference type="InterPro" id="IPR000210">
    <property type="entry name" value="BTB/POZ_dom"/>
</dbReference>
<evidence type="ECO:0000313" key="15">
    <source>
        <dbReference type="EMBL" id="KAG0717089.1"/>
    </source>
</evidence>
<feature type="region of interest" description="Disordered" evidence="12">
    <location>
        <begin position="220"/>
        <end position="406"/>
    </location>
</feature>
<evidence type="ECO:0000256" key="10">
    <source>
        <dbReference type="ARBA" id="ARBA00023242"/>
    </source>
</evidence>
<keyword evidence="9" id="KW-0804">Transcription</keyword>
<dbReference type="Gene3D" id="3.30.160.60">
    <property type="entry name" value="Classic Zinc Finger"/>
    <property type="match status" value="4"/>
</dbReference>
<protein>
    <submittedName>
        <fullName evidence="15">Protein bric-a-brac 1</fullName>
    </submittedName>
</protein>
<name>A0A8J4Y3W7_CHIOP</name>
<keyword evidence="5 11" id="KW-0863">Zinc-finger</keyword>
<dbReference type="SUPFAM" id="SSF57667">
    <property type="entry name" value="beta-beta-alpha zinc fingers"/>
    <property type="match status" value="2"/>
</dbReference>
<keyword evidence="10" id="KW-0539">Nucleus</keyword>
<evidence type="ECO:0000256" key="12">
    <source>
        <dbReference type="SAM" id="MobiDB-lite"/>
    </source>
</evidence>
<dbReference type="PROSITE" id="PS50097">
    <property type="entry name" value="BTB"/>
    <property type="match status" value="1"/>
</dbReference>
<reference evidence="15" key="1">
    <citation type="submission" date="2020-07" db="EMBL/GenBank/DDBJ databases">
        <title>The High-quality genome of the commercially important snow crab, Chionoecetes opilio.</title>
        <authorList>
            <person name="Jeong J.-H."/>
            <person name="Ryu S."/>
        </authorList>
    </citation>
    <scope>NUCLEOTIDE SEQUENCE</scope>
    <source>
        <strain evidence="15">MADBK_172401_WGS</strain>
        <tissue evidence="15">Digestive gland</tissue>
    </source>
</reference>
<dbReference type="SMART" id="SM00355">
    <property type="entry name" value="ZnF_C2H2"/>
    <property type="match status" value="4"/>
</dbReference>
<keyword evidence="8" id="KW-0238">DNA-binding</keyword>
<dbReference type="GO" id="GO:0003006">
    <property type="term" value="P:developmental process involved in reproduction"/>
    <property type="evidence" value="ECO:0007669"/>
    <property type="project" value="UniProtKB-ARBA"/>
</dbReference>
<keyword evidence="7" id="KW-0805">Transcription regulation</keyword>
<dbReference type="PROSITE" id="PS00028">
    <property type="entry name" value="ZINC_FINGER_C2H2_1"/>
    <property type="match status" value="4"/>
</dbReference>
<evidence type="ECO:0000256" key="7">
    <source>
        <dbReference type="ARBA" id="ARBA00023015"/>
    </source>
</evidence>
<evidence type="ECO:0000256" key="1">
    <source>
        <dbReference type="ARBA" id="ARBA00004123"/>
    </source>
</evidence>
<dbReference type="SMART" id="SM00225">
    <property type="entry name" value="BTB"/>
    <property type="match status" value="1"/>
</dbReference>
<dbReference type="Pfam" id="PF00096">
    <property type="entry name" value="zf-C2H2"/>
    <property type="match status" value="3"/>
</dbReference>
<dbReference type="CDD" id="cd18315">
    <property type="entry name" value="BTB_POZ_BAB-like"/>
    <property type="match status" value="1"/>
</dbReference>
<dbReference type="InterPro" id="IPR013087">
    <property type="entry name" value="Znf_C2H2_type"/>
</dbReference>
<feature type="domain" description="C2H2-type" evidence="14">
    <location>
        <begin position="562"/>
        <end position="586"/>
    </location>
</feature>
<dbReference type="PANTHER" id="PTHR23110">
    <property type="entry name" value="BTB DOMAIN TRANSCRIPTION FACTOR"/>
    <property type="match status" value="1"/>
</dbReference>
<dbReference type="InterPro" id="IPR036236">
    <property type="entry name" value="Znf_C2H2_sf"/>
</dbReference>
<keyword evidence="4" id="KW-0677">Repeat</keyword>
<dbReference type="InterPro" id="IPR051095">
    <property type="entry name" value="Dros_DevTransReg"/>
</dbReference>
<evidence type="ECO:0000256" key="9">
    <source>
        <dbReference type="ARBA" id="ARBA00023163"/>
    </source>
</evidence>
<sequence>MAFRIARVGNPDPCYRVYNLQQILPTAMCHAWQDNVMLILHMHDKVHAVTVRLPGVGPLGRAQDQRRQGGEGSVGEAWSRETLQAAVAVVVGAGEPCWHRSEYLASMEEGYLALRWNNHNTIFTKLLTLLREQEAYVDVSLACAGRLYPAHKFVLSTCSDYFKEMFSKNPCKHPIVFMKDVSTKDMEALLDFMYKGEVHVPQSELGSLLRTAEGLQVKGLAVPDDSPRVSSSSLSSTTPVVPSIPSVPRSHPPTLVAPSHLRGKRKRPTESSRKDDPPKLTPRPDLGSQNLKFSSRQRSRPVTMPELKRIKREQDPSAGVGESMEPGEVPHSPSPVPSSHTSEDPQMNHARKIKTENPDLEKEEEGDPEEDEGVAGEGMSGEEEQEEDEEEEEEEDEEEEEGEGLSHGIFSDVDACEQSNSSLPNSDMSTTELLQVDLSEDGTQFIIGPGGFGEAMSRASSLAGDEERDGEREHKKPFVCPLCGQSFTRRDNLANHIKTHTGDRPFMCQYCHKCFSRKDYLKQHERIHTGEKPYACDICGRAFTRKEGLTDHMRCHSDFKAFSCETCGKSFKQKCGLRFHKRNYKH</sequence>
<evidence type="ECO:0000256" key="11">
    <source>
        <dbReference type="PROSITE-ProRule" id="PRU00042"/>
    </source>
</evidence>
<proteinExistence type="inferred from homology"/>
<dbReference type="FunFam" id="3.30.160.60:FF:001732">
    <property type="entry name" value="Zgc:162936"/>
    <property type="match status" value="1"/>
</dbReference>
<evidence type="ECO:0000256" key="8">
    <source>
        <dbReference type="ARBA" id="ARBA00023125"/>
    </source>
</evidence>
<feature type="compositionally biased region" description="Basic and acidic residues" evidence="12">
    <location>
        <begin position="268"/>
        <end position="278"/>
    </location>
</feature>
<dbReference type="SUPFAM" id="SSF54695">
    <property type="entry name" value="POZ domain"/>
    <property type="match status" value="1"/>
</dbReference>
<dbReference type="EMBL" id="JACEEZ010018194">
    <property type="protein sequence ID" value="KAG0717089.1"/>
    <property type="molecule type" value="Genomic_DNA"/>
</dbReference>
<evidence type="ECO:0000259" key="14">
    <source>
        <dbReference type="PROSITE" id="PS50157"/>
    </source>
</evidence>
<dbReference type="GO" id="GO:0008270">
    <property type="term" value="F:zinc ion binding"/>
    <property type="evidence" value="ECO:0007669"/>
    <property type="project" value="UniProtKB-KW"/>
</dbReference>
<dbReference type="FunFam" id="3.30.160.60:FF:001480">
    <property type="entry name" value="Si:cabz01071911.3"/>
    <property type="match status" value="1"/>
</dbReference>
<evidence type="ECO:0000256" key="3">
    <source>
        <dbReference type="ARBA" id="ARBA00022723"/>
    </source>
</evidence>
<evidence type="ECO:0000256" key="2">
    <source>
        <dbReference type="ARBA" id="ARBA00006991"/>
    </source>
</evidence>
<dbReference type="Pfam" id="PF00651">
    <property type="entry name" value="BTB"/>
    <property type="match status" value="1"/>
</dbReference>
<keyword evidence="16" id="KW-1185">Reference proteome</keyword>
<comment type="caution">
    <text evidence="15">The sequence shown here is derived from an EMBL/GenBank/DDBJ whole genome shotgun (WGS) entry which is preliminary data.</text>
</comment>
<evidence type="ECO:0000259" key="13">
    <source>
        <dbReference type="PROSITE" id="PS50097"/>
    </source>
</evidence>
<comment type="subcellular location">
    <subcellularLocation>
        <location evidence="1">Nucleus</location>
    </subcellularLocation>
</comment>
<dbReference type="GO" id="GO:0048666">
    <property type="term" value="P:neuron development"/>
    <property type="evidence" value="ECO:0007669"/>
    <property type="project" value="UniProtKB-ARBA"/>
</dbReference>
<gene>
    <name evidence="15" type="primary">bab1_2</name>
    <name evidence="15" type="ORF">GWK47_055150</name>
</gene>
<feature type="domain" description="C2H2-type" evidence="14">
    <location>
        <begin position="534"/>
        <end position="561"/>
    </location>
</feature>
<evidence type="ECO:0000256" key="6">
    <source>
        <dbReference type="ARBA" id="ARBA00022833"/>
    </source>
</evidence>
<dbReference type="GO" id="GO:0005634">
    <property type="term" value="C:nucleus"/>
    <property type="evidence" value="ECO:0007669"/>
    <property type="project" value="UniProtKB-SubCell"/>
</dbReference>
<feature type="domain" description="C2H2-type" evidence="14">
    <location>
        <begin position="506"/>
        <end position="533"/>
    </location>
</feature>
<feature type="domain" description="BTB" evidence="13">
    <location>
        <begin position="137"/>
        <end position="202"/>
    </location>
</feature>
<keyword evidence="6" id="KW-0862">Zinc</keyword>
<accession>A0A8J4Y3W7</accession>
<dbReference type="Proteomes" id="UP000770661">
    <property type="component" value="Unassembled WGS sequence"/>
</dbReference>
<keyword evidence="3" id="KW-0479">Metal-binding</keyword>
<dbReference type="PROSITE" id="PS50157">
    <property type="entry name" value="ZINC_FINGER_C2H2_2"/>
    <property type="match status" value="4"/>
</dbReference>